<gene>
    <name evidence="7" type="ORF">NE686_13525</name>
</gene>
<accession>A0ABT1SCA3</accession>
<dbReference type="InterPro" id="IPR006638">
    <property type="entry name" value="Elp3/MiaA/NifB-like_rSAM"/>
</dbReference>
<dbReference type="SUPFAM" id="SSF102114">
    <property type="entry name" value="Radical SAM enzymes"/>
    <property type="match status" value="1"/>
</dbReference>
<dbReference type="PANTHER" id="PTHR43409:SF7">
    <property type="entry name" value="BLL1977 PROTEIN"/>
    <property type="match status" value="1"/>
</dbReference>
<evidence type="ECO:0000256" key="2">
    <source>
        <dbReference type="ARBA" id="ARBA00022691"/>
    </source>
</evidence>
<keyword evidence="8" id="KW-1185">Reference proteome</keyword>
<dbReference type="InterPro" id="IPR007197">
    <property type="entry name" value="rSAM"/>
</dbReference>
<keyword evidence="2" id="KW-0949">S-adenosyl-L-methionine</keyword>
<dbReference type="InterPro" id="IPR051198">
    <property type="entry name" value="BchE-like"/>
</dbReference>
<reference evidence="7 8" key="1">
    <citation type="submission" date="2022-06" db="EMBL/GenBank/DDBJ databases">
        <title>Isolation of gut microbiota from human fecal samples.</title>
        <authorList>
            <person name="Pamer E.G."/>
            <person name="Barat B."/>
            <person name="Waligurski E."/>
            <person name="Medina S."/>
            <person name="Paddock L."/>
            <person name="Mostad J."/>
        </authorList>
    </citation>
    <scope>NUCLEOTIDE SEQUENCE [LARGE SCALE GENOMIC DNA]</scope>
    <source>
        <strain evidence="7 8">DFI.7.95</strain>
    </source>
</reference>
<keyword evidence="5" id="KW-0411">Iron-sulfur</keyword>
<evidence type="ECO:0000256" key="4">
    <source>
        <dbReference type="ARBA" id="ARBA00023004"/>
    </source>
</evidence>
<proteinExistence type="predicted"/>
<dbReference type="PANTHER" id="PTHR43409">
    <property type="entry name" value="ANAEROBIC MAGNESIUM-PROTOPORPHYRIN IX MONOMETHYL ESTER CYCLASE-RELATED"/>
    <property type="match status" value="1"/>
</dbReference>
<name>A0ABT1SCA3_9FIRM</name>
<dbReference type="SFLD" id="SFLDG01082">
    <property type="entry name" value="B12-binding_domain_containing"/>
    <property type="match status" value="1"/>
</dbReference>
<dbReference type="CDD" id="cd01335">
    <property type="entry name" value="Radical_SAM"/>
    <property type="match status" value="1"/>
</dbReference>
<dbReference type="InterPro" id="IPR023404">
    <property type="entry name" value="rSAM_horseshoe"/>
</dbReference>
<sequence length="554" mass="65580">MIKNFYMILVADEDSIIKEQNFIGLSLAMGIISSYLRKLGIYTYIHDINQFLMDKSFTKTDKELISILYDKDRVLSYIYGEEDTTLDRMARLFLDENWKEYDSYGISIGADFSLFQIHLGMVIAKYLKKETKRPVIVGGNNISYLYIFKDFYHELLTAAIESLKFIVKGPGEKVIYKIINSIDKGISEEIIVREGEGLLYLEDGEIKCNVEASPIVICPTWDGLDMKPYSYPLSTSQRENENILYRFPLAITSQVVEFNRRKNRENTLFIPYIFNYNCVYSCAFCTQSDTDRGQLIIEDVERVVEDIEELSKKYNSKYFYFLNNYFPSSLKFIKEFNGLLKERNLEIYWSDCGRVNGMTYEKLKLLYESGCRKLVFGFETGDTWLLEFINKKLDLKELIQVLKWCKEIGIWADLEVIIGLPYERENEFMNTYNFLYEYRDLINNFWLNEYFLIPNSLIGRYPNKYGIELIKDMYNYNMLLNANRDKFLNENTSNMTSNSRLWGFNEVKENSFRSYGEMQRENIDKIKRLSELRNPEFNQLFKFYSSMNKIRESS</sequence>
<dbReference type="Proteomes" id="UP001524478">
    <property type="component" value="Unassembled WGS sequence"/>
</dbReference>
<feature type="domain" description="Radical SAM core" evidence="6">
    <location>
        <begin position="261"/>
        <end position="489"/>
    </location>
</feature>
<dbReference type="Pfam" id="PF04055">
    <property type="entry name" value="Radical_SAM"/>
    <property type="match status" value="1"/>
</dbReference>
<dbReference type="SFLD" id="SFLDS00029">
    <property type="entry name" value="Radical_SAM"/>
    <property type="match status" value="1"/>
</dbReference>
<keyword evidence="3" id="KW-0479">Metal-binding</keyword>
<comment type="cofactor">
    <cofactor evidence="1">
        <name>[4Fe-4S] cluster</name>
        <dbReference type="ChEBI" id="CHEBI:49883"/>
    </cofactor>
</comment>
<evidence type="ECO:0000256" key="5">
    <source>
        <dbReference type="ARBA" id="ARBA00023014"/>
    </source>
</evidence>
<comment type="caution">
    <text evidence="7">The sequence shown here is derived from an EMBL/GenBank/DDBJ whole genome shotgun (WGS) entry which is preliminary data.</text>
</comment>
<evidence type="ECO:0000256" key="1">
    <source>
        <dbReference type="ARBA" id="ARBA00001966"/>
    </source>
</evidence>
<evidence type="ECO:0000256" key="3">
    <source>
        <dbReference type="ARBA" id="ARBA00022723"/>
    </source>
</evidence>
<keyword evidence="4" id="KW-0408">Iron</keyword>
<dbReference type="PROSITE" id="PS51918">
    <property type="entry name" value="RADICAL_SAM"/>
    <property type="match status" value="1"/>
</dbReference>
<evidence type="ECO:0000313" key="8">
    <source>
        <dbReference type="Proteomes" id="UP001524478"/>
    </source>
</evidence>
<dbReference type="EMBL" id="JANGAC010000010">
    <property type="protein sequence ID" value="MCQ4924117.1"/>
    <property type="molecule type" value="Genomic_DNA"/>
</dbReference>
<dbReference type="RefSeq" id="WP_256311940.1">
    <property type="nucleotide sequence ID" value="NZ_JANGAC010000010.1"/>
</dbReference>
<dbReference type="InterPro" id="IPR058240">
    <property type="entry name" value="rSAM_sf"/>
</dbReference>
<evidence type="ECO:0000259" key="6">
    <source>
        <dbReference type="PROSITE" id="PS51918"/>
    </source>
</evidence>
<dbReference type="Gene3D" id="3.80.30.20">
    <property type="entry name" value="tm_1862 like domain"/>
    <property type="match status" value="1"/>
</dbReference>
<dbReference type="SMART" id="SM00729">
    <property type="entry name" value="Elp3"/>
    <property type="match status" value="1"/>
</dbReference>
<organism evidence="7 8">
    <name type="scientific">Tissierella carlieri</name>
    <dbReference type="NCBI Taxonomy" id="689904"/>
    <lineage>
        <taxon>Bacteria</taxon>
        <taxon>Bacillati</taxon>
        <taxon>Bacillota</taxon>
        <taxon>Tissierellia</taxon>
        <taxon>Tissierellales</taxon>
        <taxon>Tissierellaceae</taxon>
        <taxon>Tissierella</taxon>
    </lineage>
</organism>
<protein>
    <submittedName>
        <fullName evidence="7">Radical SAM protein</fullName>
    </submittedName>
</protein>
<evidence type="ECO:0000313" key="7">
    <source>
        <dbReference type="EMBL" id="MCQ4924117.1"/>
    </source>
</evidence>